<dbReference type="SUPFAM" id="SSF46894">
    <property type="entry name" value="C-terminal effector domain of the bipartite response regulators"/>
    <property type="match status" value="1"/>
</dbReference>
<keyword evidence="6" id="KW-1185">Reference proteome</keyword>
<dbReference type="Gene3D" id="3.40.50.2300">
    <property type="match status" value="1"/>
</dbReference>
<dbReference type="OrthoDB" id="9796655at2"/>
<dbReference type="CDD" id="cd06170">
    <property type="entry name" value="LuxR_C_like"/>
    <property type="match status" value="1"/>
</dbReference>
<gene>
    <name evidence="5" type="ORF">CWE08_00840</name>
</gene>
<dbReference type="InterPro" id="IPR000792">
    <property type="entry name" value="Tscrpt_reg_LuxR_C"/>
</dbReference>
<evidence type="ECO:0000256" key="1">
    <source>
        <dbReference type="ARBA" id="ARBA00023125"/>
    </source>
</evidence>
<proteinExistence type="predicted"/>
<evidence type="ECO:0000313" key="5">
    <source>
        <dbReference type="EMBL" id="RUO23232.1"/>
    </source>
</evidence>
<comment type="caution">
    <text evidence="2">Lacks conserved residue(s) required for the propagation of feature annotation.</text>
</comment>
<dbReference type="SMART" id="SM00448">
    <property type="entry name" value="REC"/>
    <property type="match status" value="1"/>
</dbReference>
<dbReference type="AlphaFoldDB" id="A0A432W1Y9"/>
<evidence type="ECO:0000259" key="3">
    <source>
        <dbReference type="PROSITE" id="PS50043"/>
    </source>
</evidence>
<name>A0A432W1Y9_9GAMM</name>
<accession>A0A432W1Y9</accession>
<feature type="domain" description="HTH luxR-type" evidence="3">
    <location>
        <begin position="144"/>
        <end position="208"/>
    </location>
</feature>
<dbReference type="Pfam" id="PF00196">
    <property type="entry name" value="GerE"/>
    <property type="match status" value="1"/>
</dbReference>
<dbReference type="PRINTS" id="PR00038">
    <property type="entry name" value="HTHLUXR"/>
</dbReference>
<dbReference type="InterPro" id="IPR016032">
    <property type="entry name" value="Sig_transdc_resp-reg_C-effctor"/>
</dbReference>
<dbReference type="PANTHER" id="PTHR43214">
    <property type="entry name" value="TWO-COMPONENT RESPONSE REGULATOR"/>
    <property type="match status" value="1"/>
</dbReference>
<keyword evidence="1" id="KW-0238">DNA-binding</keyword>
<dbReference type="SUPFAM" id="SSF52172">
    <property type="entry name" value="CheY-like"/>
    <property type="match status" value="1"/>
</dbReference>
<evidence type="ECO:0000313" key="6">
    <source>
        <dbReference type="Proteomes" id="UP000288395"/>
    </source>
</evidence>
<reference evidence="6" key="1">
    <citation type="journal article" date="2018" name="Front. Microbiol.">
        <title>Genome-Based Analysis Reveals the Taxonomy and Diversity of the Family Idiomarinaceae.</title>
        <authorList>
            <person name="Liu Y."/>
            <person name="Lai Q."/>
            <person name="Shao Z."/>
        </authorList>
    </citation>
    <scope>NUCLEOTIDE SEQUENCE [LARGE SCALE GENOMIC DNA]</scope>
    <source>
        <strain evidence="6">GBPy7</strain>
    </source>
</reference>
<dbReference type="EMBL" id="PIPJ01000001">
    <property type="protein sequence ID" value="RUO23232.1"/>
    <property type="molecule type" value="Genomic_DNA"/>
</dbReference>
<dbReference type="SMART" id="SM00421">
    <property type="entry name" value="HTH_LUXR"/>
    <property type="match status" value="1"/>
</dbReference>
<sequence length="208" mass="22946">MYNMSRIIILEERANSLALVEEVLRNRIGISNPIIYTTTQKAVAAAIANEPDLIVLEASKRGFSALDKLRKSCIPTRIIMLSASDAEKDILQAIRNGADGYLLKDTNPEHLAALLMKALQGKMALSDGVVEILARALRYSEGEQAESQPALTKREKEVLQLLTEGKSNKALAEVMGISEGTVKVHIKNILKKLGLRSRMQAALWKLQR</sequence>
<dbReference type="InterPro" id="IPR001789">
    <property type="entry name" value="Sig_transdc_resp-reg_receiver"/>
</dbReference>
<dbReference type="PANTHER" id="PTHR43214:SF38">
    <property type="entry name" value="NITRATE_NITRITE RESPONSE REGULATOR PROTEIN NARL"/>
    <property type="match status" value="1"/>
</dbReference>
<dbReference type="RefSeq" id="WP_126764772.1">
    <property type="nucleotide sequence ID" value="NZ_PIPJ01000001.1"/>
</dbReference>
<dbReference type="PROSITE" id="PS50043">
    <property type="entry name" value="HTH_LUXR_2"/>
    <property type="match status" value="1"/>
</dbReference>
<evidence type="ECO:0000259" key="4">
    <source>
        <dbReference type="PROSITE" id="PS50110"/>
    </source>
</evidence>
<dbReference type="InterPro" id="IPR039420">
    <property type="entry name" value="WalR-like"/>
</dbReference>
<dbReference type="Pfam" id="PF00072">
    <property type="entry name" value="Response_reg"/>
    <property type="match status" value="1"/>
</dbReference>
<dbReference type="GO" id="GO:0006355">
    <property type="term" value="P:regulation of DNA-templated transcription"/>
    <property type="evidence" value="ECO:0007669"/>
    <property type="project" value="InterPro"/>
</dbReference>
<evidence type="ECO:0000256" key="2">
    <source>
        <dbReference type="PROSITE-ProRule" id="PRU00169"/>
    </source>
</evidence>
<dbReference type="GO" id="GO:0003677">
    <property type="term" value="F:DNA binding"/>
    <property type="evidence" value="ECO:0007669"/>
    <property type="project" value="UniProtKB-KW"/>
</dbReference>
<dbReference type="Proteomes" id="UP000288395">
    <property type="component" value="Unassembled WGS sequence"/>
</dbReference>
<feature type="domain" description="Response regulatory" evidence="4">
    <location>
        <begin position="6"/>
        <end position="119"/>
    </location>
</feature>
<organism evidence="5 6">
    <name type="scientific">Aliidiomarina iranensis</name>
    <dbReference type="NCBI Taxonomy" id="1434071"/>
    <lineage>
        <taxon>Bacteria</taxon>
        <taxon>Pseudomonadati</taxon>
        <taxon>Pseudomonadota</taxon>
        <taxon>Gammaproteobacteria</taxon>
        <taxon>Alteromonadales</taxon>
        <taxon>Idiomarinaceae</taxon>
        <taxon>Aliidiomarina</taxon>
    </lineage>
</organism>
<dbReference type="GO" id="GO:0000160">
    <property type="term" value="P:phosphorelay signal transduction system"/>
    <property type="evidence" value="ECO:0007669"/>
    <property type="project" value="InterPro"/>
</dbReference>
<dbReference type="InterPro" id="IPR011006">
    <property type="entry name" value="CheY-like_superfamily"/>
</dbReference>
<comment type="caution">
    <text evidence="5">The sequence shown here is derived from an EMBL/GenBank/DDBJ whole genome shotgun (WGS) entry which is preliminary data.</text>
</comment>
<protein>
    <submittedName>
        <fullName evidence="5">Two-component system response regulator NarL</fullName>
    </submittedName>
</protein>
<dbReference type="PROSITE" id="PS50110">
    <property type="entry name" value="RESPONSE_REGULATORY"/>
    <property type="match status" value="1"/>
</dbReference>